<proteinExistence type="predicted"/>
<dbReference type="SUPFAM" id="SSF53335">
    <property type="entry name" value="S-adenosyl-L-methionine-dependent methyltransferases"/>
    <property type="match status" value="1"/>
</dbReference>
<keyword evidence="1" id="KW-0808">Transferase</keyword>
<dbReference type="GO" id="GO:0032259">
    <property type="term" value="P:methylation"/>
    <property type="evidence" value="ECO:0007669"/>
    <property type="project" value="UniProtKB-KW"/>
</dbReference>
<organism evidence="1 2">
    <name type="scientific">Actinophytocola glycyrrhizae</name>
    <dbReference type="NCBI Taxonomy" id="2044873"/>
    <lineage>
        <taxon>Bacteria</taxon>
        <taxon>Bacillati</taxon>
        <taxon>Actinomycetota</taxon>
        <taxon>Actinomycetes</taxon>
        <taxon>Pseudonocardiales</taxon>
        <taxon>Pseudonocardiaceae</taxon>
    </lineage>
</organism>
<keyword evidence="2" id="KW-1185">Reference proteome</keyword>
<protein>
    <submittedName>
        <fullName evidence="1">SAM-dependent methyltransferase</fullName>
    </submittedName>
</protein>
<evidence type="ECO:0000313" key="2">
    <source>
        <dbReference type="Proteomes" id="UP001595859"/>
    </source>
</evidence>
<accession>A0ABV9RUV8</accession>
<dbReference type="EMBL" id="JBHSIS010000002">
    <property type="protein sequence ID" value="MFC4852363.1"/>
    <property type="molecule type" value="Genomic_DNA"/>
</dbReference>
<name>A0ABV9RUV8_9PSEU</name>
<dbReference type="Proteomes" id="UP001595859">
    <property type="component" value="Unassembled WGS sequence"/>
</dbReference>
<reference evidence="2" key="1">
    <citation type="journal article" date="2019" name="Int. J. Syst. Evol. Microbiol.">
        <title>The Global Catalogue of Microorganisms (GCM) 10K type strain sequencing project: providing services to taxonomists for standard genome sequencing and annotation.</title>
        <authorList>
            <consortium name="The Broad Institute Genomics Platform"/>
            <consortium name="The Broad Institute Genome Sequencing Center for Infectious Disease"/>
            <person name="Wu L."/>
            <person name="Ma J."/>
        </authorList>
    </citation>
    <scope>NUCLEOTIDE SEQUENCE [LARGE SCALE GENOMIC DNA]</scope>
    <source>
        <strain evidence="2">ZS-22-S1</strain>
    </source>
</reference>
<comment type="caution">
    <text evidence="1">The sequence shown here is derived from an EMBL/GenBank/DDBJ whole genome shotgun (WGS) entry which is preliminary data.</text>
</comment>
<dbReference type="RefSeq" id="WP_378054007.1">
    <property type="nucleotide sequence ID" value="NZ_JBHSIS010000002.1"/>
</dbReference>
<keyword evidence="1" id="KW-0489">Methyltransferase</keyword>
<gene>
    <name evidence="1" type="ORF">ACFPCV_02525</name>
</gene>
<dbReference type="Gene3D" id="3.40.50.150">
    <property type="entry name" value="Vaccinia Virus protein VP39"/>
    <property type="match status" value="1"/>
</dbReference>
<sequence length="254" mass="27438">MSDFSREWLALREPADADARADDLLIPLRAHLGARDLVIRDLGSGTGSMARWLSPRLLTPHRWVLTDRDADLLAHAAVPGAVTEQRDLTSLTPEDLQGTSLVTGSALLDLLTEEEVTRLAEVCVKARSPALFVLSVAGKVDLEPPDPLDDAVTSAFNAHQRRTTGGRALLGPDAVPVMARVFEDLGATVHRCPSPWRLGPDRPELTTAWLQGWLGAACEQDEELAGVAGAYLRRRLSGPLHATVHHEDLLAIPG</sequence>
<dbReference type="InterPro" id="IPR029063">
    <property type="entry name" value="SAM-dependent_MTases_sf"/>
</dbReference>
<dbReference type="GO" id="GO:0008168">
    <property type="term" value="F:methyltransferase activity"/>
    <property type="evidence" value="ECO:0007669"/>
    <property type="project" value="UniProtKB-KW"/>
</dbReference>
<evidence type="ECO:0000313" key="1">
    <source>
        <dbReference type="EMBL" id="MFC4852363.1"/>
    </source>
</evidence>